<evidence type="ECO:0000259" key="5">
    <source>
        <dbReference type="PROSITE" id="PS01124"/>
    </source>
</evidence>
<accession>A0A081CUW0</accession>
<keyword evidence="4" id="KW-0812">Transmembrane</keyword>
<dbReference type="PANTHER" id="PTHR43280:SF29">
    <property type="entry name" value="ARAC-FAMILY TRANSCRIPTIONAL REGULATOR"/>
    <property type="match status" value="1"/>
</dbReference>
<evidence type="ECO:0000256" key="1">
    <source>
        <dbReference type="ARBA" id="ARBA00023015"/>
    </source>
</evidence>
<feature type="transmembrane region" description="Helical" evidence="4">
    <location>
        <begin position="186"/>
        <end position="206"/>
    </location>
</feature>
<reference evidence="6 7" key="1">
    <citation type="submission" date="2014-08" db="EMBL/GenBank/DDBJ databases">
        <title>Whole genome shotgun sequence of Rhizobium rubi NBRC 13261.</title>
        <authorList>
            <person name="Katano-Makiyama Y."/>
            <person name="Hosoyama A."/>
            <person name="Hashimoto M."/>
            <person name="Hosoyama Y."/>
            <person name="Noguchi M."/>
            <person name="Tsuchikane K."/>
            <person name="Uohara A."/>
            <person name="Ohji S."/>
            <person name="Ichikawa N."/>
            <person name="Kimura A."/>
            <person name="Yamazoe A."/>
            <person name="Fujita N."/>
        </authorList>
    </citation>
    <scope>NUCLEOTIDE SEQUENCE [LARGE SCALE GENOMIC DNA]</scope>
    <source>
        <strain evidence="6 7">NBRC 13261</strain>
    </source>
</reference>
<evidence type="ECO:0000256" key="2">
    <source>
        <dbReference type="ARBA" id="ARBA00023125"/>
    </source>
</evidence>
<dbReference type="SUPFAM" id="SSF46689">
    <property type="entry name" value="Homeodomain-like"/>
    <property type="match status" value="1"/>
</dbReference>
<feature type="domain" description="HTH araC/xylS-type" evidence="5">
    <location>
        <begin position="232"/>
        <end position="337"/>
    </location>
</feature>
<keyword evidence="1" id="KW-0805">Transcription regulation</keyword>
<feature type="transmembrane region" description="Helical" evidence="4">
    <location>
        <begin position="34"/>
        <end position="52"/>
    </location>
</feature>
<dbReference type="InterPro" id="IPR009057">
    <property type="entry name" value="Homeodomain-like_sf"/>
</dbReference>
<keyword evidence="4" id="KW-0472">Membrane</keyword>
<evidence type="ECO:0000256" key="3">
    <source>
        <dbReference type="ARBA" id="ARBA00023163"/>
    </source>
</evidence>
<dbReference type="Gene3D" id="1.10.10.60">
    <property type="entry name" value="Homeodomain-like"/>
    <property type="match status" value="1"/>
</dbReference>
<evidence type="ECO:0000313" key="7">
    <source>
        <dbReference type="Proteomes" id="UP000028701"/>
    </source>
</evidence>
<dbReference type="EMBL" id="BBJU01000012">
    <property type="protein sequence ID" value="GAK70456.1"/>
    <property type="molecule type" value="Genomic_DNA"/>
</dbReference>
<comment type="caution">
    <text evidence="6">The sequence shown here is derived from an EMBL/GenBank/DDBJ whole genome shotgun (WGS) entry which is preliminary data.</text>
</comment>
<dbReference type="AlphaFoldDB" id="A0A081CUW0"/>
<gene>
    <name evidence="6" type="ORF">RRU01S_12_00390</name>
</gene>
<feature type="transmembrane region" description="Helical" evidence="4">
    <location>
        <begin position="90"/>
        <end position="110"/>
    </location>
</feature>
<dbReference type="Proteomes" id="UP000028701">
    <property type="component" value="Unassembled WGS sequence"/>
</dbReference>
<evidence type="ECO:0000313" key="6">
    <source>
        <dbReference type="EMBL" id="GAK70456.1"/>
    </source>
</evidence>
<dbReference type="Pfam" id="PF12833">
    <property type="entry name" value="HTH_18"/>
    <property type="match status" value="1"/>
</dbReference>
<evidence type="ECO:0000256" key="4">
    <source>
        <dbReference type="SAM" id="Phobius"/>
    </source>
</evidence>
<protein>
    <recommendedName>
        <fullName evidence="5">HTH araC/xylS-type domain-containing protein</fullName>
    </recommendedName>
</protein>
<dbReference type="SMART" id="SM00342">
    <property type="entry name" value="HTH_ARAC"/>
    <property type="match status" value="1"/>
</dbReference>
<feature type="transmembrane region" description="Helical" evidence="4">
    <location>
        <begin position="6"/>
        <end position="22"/>
    </location>
</feature>
<dbReference type="RefSeq" id="WP_045230045.1">
    <property type="nucleotide sequence ID" value="NZ_BBJU01000012.1"/>
</dbReference>
<dbReference type="eggNOG" id="COG2207">
    <property type="taxonomic scope" value="Bacteria"/>
</dbReference>
<sequence length="361" mass="39409">MLFVPLPLVVALLLFLMLASILRGSGEGKANRPFLALIVLSAVQSTLVGLRWGYQIEWLRFALPIMASMLPPLAYASFRSLMNGWRLESTANIASIVVPPVVIAMLLVVYPVAIDVSLIVLFVGYAIAIVLLGRRGPDGLEEAQFASVVPVHRALYLAAAALCLSAVFDILVLIDFHWARGENAGVIISNGNLLGLLLIGLTAWVAGDSKPEKLVSAAQADAEPVGASAGDHEVMARLEVLMAQQRVYRDENLNLSRLARKLALPSRQISNAINRATGGNVSQYINQLRVQDACRLLEETEQSVTAIMFESGFQTKSNFNREFRRITGMSPLAWRERQVWTLVSANKKGHPEEPRGLSNTS</sequence>
<keyword evidence="2" id="KW-0238">DNA-binding</keyword>
<proteinExistence type="predicted"/>
<name>A0A081CUW0_9HYPH</name>
<keyword evidence="4" id="KW-1133">Transmembrane helix</keyword>
<feature type="transmembrane region" description="Helical" evidence="4">
    <location>
        <begin position="116"/>
        <end position="133"/>
    </location>
</feature>
<dbReference type="InterPro" id="IPR018060">
    <property type="entry name" value="HTH_AraC"/>
</dbReference>
<dbReference type="PROSITE" id="PS01124">
    <property type="entry name" value="HTH_ARAC_FAMILY_2"/>
    <property type="match status" value="1"/>
</dbReference>
<feature type="transmembrane region" description="Helical" evidence="4">
    <location>
        <begin position="154"/>
        <end position="174"/>
    </location>
</feature>
<keyword evidence="3" id="KW-0804">Transcription</keyword>
<dbReference type="GO" id="GO:0003700">
    <property type="term" value="F:DNA-binding transcription factor activity"/>
    <property type="evidence" value="ECO:0007669"/>
    <property type="project" value="InterPro"/>
</dbReference>
<dbReference type="PANTHER" id="PTHR43280">
    <property type="entry name" value="ARAC-FAMILY TRANSCRIPTIONAL REGULATOR"/>
    <property type="match status" value="1"/>
</dbReference>
<dbReference type="GO" id="GO:0043565">
    <property type="term" value="F:sequence-specific DNA binding"/>
    <property type="evidence" value="ECO:0007669"/>
    <property type="project" value="InterPro"/>
</dbReference>
<organism evidence="6 7">
    <name type="scientific">Agrobacterium rubi TR3 = NBRC 13261</name>
    <dbReference type="NCBI Taxonomy" id="1368415"/>
    <lineage>
        <taxon>Bacteria</taxon>
        <taxon>Pseudomonadati</taxon>
        <taxon>Pseudomonadota</taxon>
        <taxon>Alphaproteobacteria</taxon>
        <taxon>Hyphomicrobiales</taxon>
        <taxon>Rhizobiaceae</taxon>
        <taxon>Rhizobium/Agrobacterium group</taxon>
        <taxon>Agrobacterium</taxon>
    </lineage>
</organism>
<feature type="transmembrane region" description="Helical" evidence="4">
    <location>
        <begin position="58"/>
        <end position="78"/>
    </location>
</feature>